<evidence type="ECO:0000256" key="2">
    <source>
        <dbReference type="ARBA" id="ARBA00022679"/>
    </source>
</evidence>
<protein>
    <submittedName>
        <fullName evidence="4">Cytosine specific methyltransferase</fullName>
    </submittedName>
</protein>
<organism evidence="4">
    <name type="scientific">Myoviridae sp. ct9dX1</name>
    <dbReference type="NCBI Taxonomy" id="2827665"/>
    <lineage>
        <taxon>Viruses</taxon>
        <taxon>Duplodnaviria</taxon>
        <taxon>Heunggongvirae</taxon>
        <taxon>Uroviricota</taxon>
        <taxon>Caudoviricetes</taxon>
    </lineage>
</organism>
<accession>A0A8S5TIH0</accession>
<dbReference type="InterPro" id="IPR029063">
    <property type="entry name" value="SAM-dependent_MTases_sf"/>
</dbReference>
<keyword evidence="1 4" id="KW-0489">Methyltransferase</keyword>
<dbReference type="Gene3D" id="3.90.120.10">
    <property type="entry name" value="DNA Methylase, subunit A, domain 2"/>
    <property type="match status" value="1"/>
</dbReference>
<dbReference type="Pfam" id="PF00145">
    <property type="entry name" value="DNA_methylase"/>
    <property type="match status" value="1"/>
</dbReference>
<dbReference type="InterPro" id="IPR001525">
    <property type="entry name" value="C5_MeTfrase"/>
</dbReference>
<name>A0A8S5TIH0_9CAUD</name>
<keyword evidence="2" id="KW-0808">Transferase</keyword>
<evidence type="ECO:0000313" key="4">
    <source>
        <dbReference type="EMBL" id="DAF63025.1"/>
    </source>
</evidence>
<reference evidence="4" key="1">
    <citation type="journal article" date="2021" name="Proc. Natl. Acad. Sci. U.S.A.">
        <title>A Catalog of Tens of Thousands of Viruses from Human Metagenomes Reveals Hidden Associations with Chronic Diseases.</title>
        <authorList>
            <person name="Tisza M.J."/>
            <person name="Buck C.B."/>
        </authorList>
    </citation>
    <scope>NUCLEOTIDE SEQUENCE</scope>
    <source>
        <strain evidence="4">Ct9dX1</strain>
    </source>
</reference>
<sequence>MEVMAVITPERASKRQNGRRVKHCGEPMFTLTTQDRHGVIIIGALPIKEATHKGYTWAFVGDSVNVGVPNSKTRRGRVGRKIANTLTCQAEMAVVVESNRWKHRVRIRKLTPRECWRLQGFPDYYFDKAAKVNSDSQLYKQSGNAVTVNVAFAVGIILKQIELEQC</sequence>
<evidence type="ECO:0000256" key="1">
    <source>
        <dbReference type="ARBA" id="ARBA00022603"/>
    </source>
</evidence>
<evidence type="ECO:0000256" key="3">
    <source>
        <dbReference type="ARBA" id="ARBA00022691"/>
    </source>
</evidence>
<proteinExistence type="predicted"/>
<dbReference type="GO" id="GO:0008168">
    <property type="term" value="F:methyltransferase activity"/>
    <property type="evidence" value="ECO:0007669"/>
    <property type="project" value="UniProtKB-KW"/>
</dbReference>
<dbReference type="PROSITE" id="PS00095">
    <property type="entry name" value="C5_MTASE_2"/>
    <property type="match status" value="1"/>
</dbReference>
<dbReference type="SUPFAM" id="SSF53335">
    <property type="entry name" value="S-adenosyl-L-methionine-dependent methyltransferases"/>
    <property type="match status" value="1"/>
</dbReference>
<keyword evidence="3" id="KW-0949">S-adenosyl-L-methionine</keyword>
<dbReference type="InterPro" id="IPR031303">
    <property type="entry name" value="C5_meth_CS"/>
</dbReference>
<dbReference type="GO" id="GO:0032259">
    <property type="term" value="P:methylation"/>
    <property type="evidence" value="ECO:0007669"/>
    <property type="project" value="UniProtKB-KW"/>
</dbReference>
<dbReference type="EMBL" id="BK032832">
    <property type="protein sequence ID" value="DAF63025.1"/>
    <property type="molecule type" value="Genomic_DNA"/>
</dbReference>